<dbReference type="Proteomes" id="UP000515312">
    <property type="component" value="Chromosome"/>
</dbReference>
<keyword evidence="1" id="KW-0812">Transmembrane</keyword>
<feature type="transmembrane region" description="Helical" evidence="1">
    <location>
        <begin position="32"/>
        <end position="54"/>
    </location>
</feature>
<keyword evidence="1" id="KW-1133">Transmembrane helix</keyword>
<gene>
    <name evidence="2" type="ORF">H7849_18120</name>
</gene>
<feature type="transmembrane region" description="Helical" evidence="1">
    <location>
        <begin position="175"/>
        <end position="197"/>
    </location>
</feature>
<name>A0A7G8BEP0_9BACT</name>
<reference evidence="2 3" key="1">
    <citation type="submission" date="2020-08" db="EMBL/GenBank/DDBJ databases">
        <title>Edaphobacter telluris sp. nov. and Acidobacterium dinghuensis sp. nov., two acidobacteria isolated from forest soil.</title>
        <authorList>
            <person name="Fu J."/>
            <person name="Qiu L."/>
        </authorList>
    </citation>
    <scope>NUCLEOTIDE SEQUENCE [LARGE SCALE GENOMIC DNA]</scope>
    <source>
        <strain evidence="2">4Y35</strain>
    </source>
</reference>
<feature type="transmembrane region" description="Helical" evidence="1">
    <location>
        <begin position="6"/>
        <end position="25"/>
    </location>
</feature>
<feature type="transmembrane region" description="Helical" evidence="1">
    <location>
        <begin position="203"/>
        <end position="225"/>
    </location>
</feature>
<keyword evidence="3" id="KW-1185">Reference proteome</keyword>
<keyword evidence="1" id="KW-0472">Membrane</keyword>
<feature type="transmembrane region" description="Helical" evidence="1">
    <location>
        <begin position="137"/>
        <end position="163"/>
    </location>
</feature>
<dbReference type="RefSeq" id="WP_186741304.1">
    <property type="nucleotide sequence ID" value="NZ_CP060394.1"/>
</dbReference>
<evidence type="ECO:0000256" key="1">
    <source>
        <dbReference type="SAM" id="Phobius"/>
    </source>
</evidence>
<accession>A0A7G8BEP0</accession>
<proteinExistence type="predicted"/>
<dbReference type="AlphaFoldDB" id="A0A7G8BEP0"/>
<feature type="transmembrane region" description="Helical" evidence="1">
    <location>
        <begin position="109"/>
        <end position="131"/>
    </location>
</feature>
<evidence type="ECO:0000313" key="3">
    <source>
        <dbReference type="Proteomes" id="UP000515312"/>
    </source>
</evidence>
<dbReference type="KEGG" id="adin:H7849_18120"/>
<dbReference type="EMBL" id="CP060394">
    <property type="protein sequence ID" value="QNI31010.1"/>
    <property type="molecule type" value="Genomic_DNA"/>
</dbReference>
<feature type="transmembrane region" description="Helical" evidence="1">
    <location>
        <begin position="74"/>
        <end position="97"/>
    </location>
</feature>
<organism evidence="2 3">
    <name type="scientific">Alloacidobacterium dinghuense</name>
    <dbReference type="NCBI Taxonomy" id="2763107"/>
    <lineage>
        <taxon>Bacteria</taxon>
        <taxon>Pseudomonadati</taxon>
        <taxon>Acidobacteriota</taxon>
        <taxon>Terriglobia</taxon>
        <taxon>Terriglobales</taxon>
        <taxon>Acidobacteriaceae</taxon>
        <taxon>Alloacidobacterium</taxon>
    </lineage>
</organism>
<protein>
    <submittedName>
        <fullName evidence="2">Uncharacterized protein</fullName>
    </submittedName>
</protein>
<sequence>MALAPISSMLTYADPCLWAAAFLAFMRVRKHAALSAFGAFLGIRMASTLIMLGLSRAHISDSPLLHSTYFYTHWITYLAGCVALFFALQEIFINMMAPLPGLRHLGLAGFRWAAVVSLVLSLSSVVTLASASSIHDHLAAIFTEIAVCFSVLALCLLAFLVVSIHALGLSYRNRVFGICVGLILLSATDLMVNAFHFSSIGNWAVQISGIVTVVALLTWVAFLGFHEHLEQPTATSVSSSALLWNDLAHELGPNAPKPAPQSGFLQNVESVVDRVLAKNSLTG</sequence>
<evidence type="ECO:0000313" key="2">
    <source>
        <dbReference type="EMBL" id="QNI31010.1"/>
    </source>
</evidence>